<dbReference type="Proteomes" id="UP000177629">
    <property type="component" value="Unassembled WGS sequence"/>
</dbReference>
<reference evidence="2 3" key="1">
    <citation type="journal article" date="2016" name="Nat. Commun.">
        <title>Thousands of microbial genomes shed light on interconnected biogeochemical processes in an aquifer system.</title>
        <authorList>
            <person name="Anantharaman K."/>
            <person name="Brown C.T."/>
            <person name="Hug L.A."/>
            <person name="Sharon I."/>
            <person name="Castelle C.J."/>
            <person name="Probst A.J."/>
            <person name="Thomas B.C."/>
            <person name="Singh A."/>
            <person name="Wilkins M.J."/>
            <person name="Karaoz U."/>
            <person name="Brodie E.L."/>
            <person name="Williams K.H."/>
            <person name="Hubbard S.S."/>
            <person name="Banfield J.F."/>
        </authorList>
    </citation>
    <scope>NUCLEOTIDE SEQUENCE [LARGE SCALE GENOMIC DNA]</scope>
</reference>
<organism evidence="2 3">
    <name type="scientific">Candidatus Terrybacteria bacterium RIFCSPHIGHO2_01_FULL_48_17</name>
    <dbReference type="NCBI Taxonomy" id="1802362"/>
    <lineage>
        <taxon>Bacteria</taxon>
        <taxon>Candidatus Terryibacteriota</taxon>
    </lineage>
</organism>
<evidence type="ECO:0000256" key="1">
    <source>
        <dbReference type="SAM" id="MobiDB-lite"/>
    </source>
</evidence>
<evidence type="ECO:0000313" key="2">
    <source>
        <dbReference type="EMBL" id="OHA47753.1"/>
    </source>
</evidence>
<evidence type="ECO:0000313" key="3">
    <source>
        <dbReference type="Proteomes" id="UP000177629"/>
    </source>
</evidence>
<feature type="region of interest" description="Disordered" evidence="1">
    <location>
        <begin position="1"/>
        <end position="46"/>
    </location>
</feature>
<dbReference type="STRING" id="1802362.A2806_01500"/>
<accession>A0A1G2PHK3</accession>
<dbReference type="EMBL" id="MHSS01000014">
    <property type="protein sequence ID" value="OHA47753.1"/>
    <property type="molecule type" value="Genomic_DNA"/>
</dbReference>
<dbReference type="AlphaFoldDB" id="A0A1G2PHK3"/>
<proteinExistence type="predicted"/>
<gene>
    <name evidence="2" type="ORF">A2806_01500</name>
</gene>
<name>A0A1G2PHK3_9BACT</name>
<feature type="compositionally biased region" description="Basic and acidic residues" evidence="1">
    <location>
        <begin position="16"/>
        <end position="46"/>
    </location>
</feature>
<sequence>MEQKHSSEGLGPEFSEQEKGMLREYKARAQKGEMGGPKDKPREGREFVMHPEPVDLSWKEVMMSERGQEFWQKFSKEERLNKMLDTWQELFYDSRFHNEGAEQEMRRLITEEAGRDQIADALLERLEIKPDYALFDLYRSFARPEDTQRLGALLLQDKVMREPLDRSDKTMLVSLLATKGDLRLALEALSQFAERVRDCDYADLSAKGLDPPPAKRAADQWDILRAVEQLEKRIEDPAMTYAAGPQERDALLKEAAILRAQARVYMRDAEDELSEWVRSHPEWAGRFIGRDQE</sequence>
<comment type="caution">
    <text evidence="2">The sequence shown here is derived from an EMBL/GenBank/DDBJ whole genome shotgun (WGS) entry which is preliminary data.</text>
</comment>
<protein>
    <submittedName>
        <fullName evidence="2">Uncharacterized protein</fullName>
    </submittedName>
</protein>